<feature type="region of interest" description="Disordered" evidence="1">
    <location>
        <begin position="1"/>
        <end position="35"/>
    </location>
</feature>
<reference evidence="3" key="1">
    <citation type="submission" date="2024-07" db="EMBL/GenBank/DDBJ databases">
        <title>Two chromosome-level genome assemblies of Korean endemic species Abeliophyllum distichum and Forsythia ovata (Oleaceae).</title>
        <authorList>
            <person name="Jang H."/>
        </authorList>
    </citation>
    <scope>NUCLEOTIDE SEQUENCE [LARGE SCALE GENOMIC DNA]</scope>
</reference>
<feature type="region of interest" description="Disordered" evidence="1">
    <location>
        <begin position="191"/>
        <end position="217"/>
    </location>
</feature>
<dbReference type="EMBL" id="JBFOLK010000006">
    <property type="protein sequence ID" value="KAL2504898.1"/>
    <property type="molecule type" value="Genomic_DNA"/>
</dbReference>
<feature type="compositionally biased region" description="Polar residues" evidence="1">
    <location>
        <begin position="99"/>
        <end position="124"/>
    </location>
</feature>
<gene>
    <name evidence="2" type="ORF">Adt_20519</name>
</gene>
<accession>A0ABD1SWU6</accession>
<name>A0ABD1SWU6_9LAMI</name>
<feature type="compositionally biased region" description="Basic and acidic residues" evidence="1">
    <location>
        <begin position="87"/>
        <end position="98"/>
    </location>
</feature>
<organism evidence="2 3">
    <name type="scientific">Abeliophyllum distichum</name>
    <dbReference type="NCBI Taxonomy" id="126358"/>
    <lineage>
        <taxon>Eukaryota</taxon>
        <taxon>Viridiplantae</taxon>
        <taxon>Streptophyta</taxon>
        <taxon>Embryophyta</taxon>
        <taxon>Tracheophyta</taxon>
        <taxon>Spermatophyta</taxon>
        <taxon>Magnoliopsida</taxon>
        <taxon>eudicotyledons</taxon>
        <taxon>Gunneridae</taxon>
        <taxon>Pentapetalae</taxon>
        <taxon>asterids</taxon>
        <taxon>lamiids</taxon>
        <taxon>Lamiales</taxon>
        <taxon>Oleaceae</taxon>
        <taxon>Forsythieae</taxon>
        <taxon>Abeliophyllum</taxon>
    </lineage>
</organism>
<dbReference type="AlphaFoldDB" id="A0ABD1SWU6"/>
<keyword evidence="3" id="KW-1185">Reference proteome</keyword>
<feature type="region of interest" description="Disordered" evidence="1">
    <location>
        <begin position="87"/>
        <end position="124"/>
    </location>
</feature>
<sequence length="360" mass="39015">MSQRNNAGNDWPYRRMGFHGRNQSAGAKKGGLGSKMKFVSGQPEQSYGNLHRELGSVLAEDSSEGDFLSHSISSEVSGACNNKIKLESGSRSEEKVQRDSVSNNYLSSSKENGSASQLQRVQPSSKYVSVEKNFNRPIFHGPLGGSRGRRYAYALLPKSLAPRQSVVVSTSPNKLSAPLARQLSTNSHSDFVASEGKSLGNKEVSSGNIEVSQPPAPIGTPALNTETPADTPSHILQTEYVSVVPNTRKDLKTEKMFESKNKVLDHFQSSASIWGTPGINQQVMALTQTHLRRLQSLHDMIHTFLLKAIPSLRNTPVTRVTLQDSASEGEAAASAIAVAAFSSDKIVALVVFLWCRGLHI</sequence>
<comment type="caution">
    <text evidence="2">The sequence shown here is derived from an EMBL/GenBank/DDBJ whole genome shotgun (WGS) entry which is preliminary data.</text>
</comment>
<evidence type="ECO:0000313" key="2">
    <source>
        <dbReference type="EMBL" id="KAL2504898.1"/>
    </source>
</evidence>
<protein>
    <submittedName>
        <fullName evidence="2">Uncharacterized protein</fullName>
    </submittedName>
</protein>
<proteinExistence type="predicted"/>
<dbReference type="Proteomes" id="UP001604336">
    <property type="component" value="Unassembled WGS sequence"/>
</dbReference>
<evidence type="ECO:0000313" key="3">
    <source>
        <dbReference type="Proteomes" id="UP001604336"/>
    </source>
</evidence>
<evidence type="ECO:0000256" key="1">
    <source>
        <dbReference type="SAM" id="MobiDB-lite"/>
    </source>
</evidence>